<dbReference type="Proteomes" id="UP000762676">
    <property type="component" value="Unassembled WGS sequence"/>
</dbReference>
<evidence type="ECO:0000256" key="4">
    <source>
        <dbReference type="ARBA" id="ARBA00022723"/>
    </source>
</evidence>
<evidence type="ECO:0000256" key="5">
    <source>
        <dbReference type="ARBA" id="ARBA00022801"/>
    </source>
</evidence>
<evidence type="ECO:0000313" key="8">
    <source>
        <dbReference type="Proteomes" id="UP000762676"/>
    </source>
</evidence>
<keyword evidence="4" id="KW-0479">Metal-binding</keyword>
<dbReference type="AlphaFoldDB" id="A0AAV4FLB8"/>
<evidence type="ECO:0000256" key="1">
    <source>
        <dbReference type="ARBA" id="ARBA00001946"/>
    </source>
</evidence>
<name>A0AAV4FLB8_9GAST</name>
<dbReference type="SUPFAM" id="SSF50324">
    <property type="entry name" value="Inorganic pyrophosphatase"/>
    <property type="match status" value="1"/>
</dbReference>
<sequence>MGPQLISSCVRLRTSLTAASRRLQTAFCHIQPLRRMAFHTEDRGSANSDNFRVFFKNHAGVPVSPFHDIPLNVEGQKDVFNMIVEIPRWSNAKMEQKLGPFINVKMTSVSLNDQKSSP</sequence>
<comment type="similarity">
    <text evidence="2">Belongs to the PPase family.</text>
</comment>
<dbReference type="GO" id="GO:0005737">
    <property type="term" value="C:cytoplasm"/>
    <property type="evidence" value="ECO:0007669"/>
    <property type="project" value="InterPro"/>
</dbReference>
<dbReference type="InterPro" id="IPR008162">
    <property type="entry name" value="Pyrophosphatase"/>
</dbReference>
<evidence type="ECO:0000256" key="3">
    <source>
        <dbReference type="ARBA" id="ARBA00012146"/>
    </source>
</evidence>
<keyword evidence="8" id="KW-1185">Reference proteome</keyword>
<dbReference type="GO" id="GO:0000287">
    <property type="term" value="F:magnesium ion binding"/>
    <property type="evidence" value="ECO:0007669"/>
    <property type="project" value="InterPro"/>
</dbReference>
<dbReference type="PANTHER" id="PTHR10286">
    <property type="entry name" value="INORGANIC PYROPHOSPHATASE"/>
    <property type="match status" value="1"/>
</dbReference>
<protein>
    <recommendedName>
        <fullName evidence="3">inorganic diphosphatase</fullName>
        <ecNumber evidence="3">3.6.1.1</ecNumber>
    </recommendedName>
</protein>
<evidence type="ECO:0000313" key="7">
    <source>
        <dbReference type="EMBL" id="GFR74087.1"/>
    </source>
</evidence>
<proteinExistence type="inferred from homology"/>
<comment type="caution">
    <text evidence="7">The sequence shown here is derived from an EMBL/GenBank/DDBJ whole genome shotgun (WGS) entry which is preliminary data.</text>
</comment>
<keyword evidence="6" id="KW-0460">Magnesium</keyword>
<evidence type="ECO:0000256" key="6">
    <source>
        <dbReference type="ARBA" id="ARBA00022842"/>
    </source>
</evidence>
<dbReference type="EC" id="3.6.1.1" evidence="3"/>
<keyword evidence="5" id="KW-0378">Hydrolase</keyword>
<gene>
    <name evidence="7" type="ORF">ElyMa_005746400</name>
</gene>
<dbReference type="GO" id="GO:0006796">
    <property type="term" value="P:phosphate-containing compound metabolic process"/>
    <property type="evidence" value="ECO:0007669"/>
    <property type="project" value="InterPro"/>
</dbReference>
<dbReference type="Gene3D" id="3.90.80.10">
    <property type="entry name" value="Inorganic pyrophosphatase"/>
    <property type="match status" value="1"/>
</dbReference>
<dbReference type="GO" id="GO:0004427">
    <property type="term" value="F:inorganic diphosphate phosphatase activity"/>
    <property type="evidence" value="ECO:0007669"/>
    <property type="project" value="UniProtKB-EC"/>
</dbReference>
<dbReference type="InterPro" id="IPR036649">
    <property type="entry name" value="Pyrophosphatase_sf"/>
</dbReference>
<organism evidence="7 8">
    <name type="scientific">Elysia marginata</name>
    <dbReference type="NCBI Taxonomy" id="1093978"/>
    <lineage>
        <taxon>Eukaryota</taxon>
        <taxon>Metazoa</taxon>
        <taxon>Spiralia</taxon>
        <taxon>Lophotrochozoa</taxon>
        <taxon>Mollusca</taxon>
        <taxon>Gastropoda</taxon>
        <taxon>Heterobranchia</taxon>
        <taxon>Euthyneura</taxon>
        <taxon>Panpulmonata</taxon>
        <taxon>Sacoglossa</taxon>
        <taxon>Placobranchoidea</taxon>
        <taxon>Plakobranchidae</taxon>
        <taxon>Elysia</taxon>
    </lineage>
</organism>
<accession>A0AAV4FLB8</accession>
<reference evidence="7 8" key="1">
    <citation type="journal article" date="2021" name="Elife">
        <title>Chloroplast acquisition without the gene transfer in kleptoplastic sea slugs, Plakobranchus ocellatus.</title>
        <authorList>
            <person name="Maeda T."/>
            <person name="Takahashi S."/>
            <person name="Yoshida T."/>
            <person name="Shimamura S."/>
            <person name="Takaki Y."/>
            <person name="Nagai Y."/>
            <person name="Toyoda A."/>
            <person name="Suzuki Y."/>
            <person name="Arimoto A."/>
            <person name="Ishii H."/>
            <person name="Satoh N."/>
            <person name="Nishiyama T."/>
            <person name="Hasebe M."/>
            <person name="Maruyama T."/>
            <person name="Minagawa J."/>
            <person name="Obokata J."/>
            <person name="Shigenobu S."/>
        </authorList>
    </citation>
    <scope>NUCLEOTIDE SEQUENCE [LARGE SCALE GENOMIC DNA]</scope>
</reference>
<comment type="cofactor">
    <cofactor evidence="1">
        <name>Mg(2+)</name>
        <dbReference type="ChEBI" id="CHEBI:18420"/>
    </cofactor>
</comment>
<dbReference type="EMBL" id="BMAT01011507">
    <property type="protein sequence ID" value="GFR74087.1"/>
    <property type="molecule type" value="Genomic_DNA"/>
</dbReference>
<evidence type="ECO:0000256" key="2">
    <source>
        <dbReference type="ARBA" id="ARBA00006220"/>
    </source>
</evidence>